<sequence length="662" mass="70879">MANTKGIRAGKAYVELFADNSKLVQGLRLAQRKIMAFGNTIRNMGLKLAGIGAALAAPFVMASKSFSSMGDQVAKMAKRTGLSVETLSELKFVASQTGTEFVSLENAFRRMQRSVYDAGRGLSTSVDALSDLNLQFQDLDGLSPEDQFKLLGDRISQITDPTRQAAIAMTLFGRTGTNLLPMFANGAKGIEELQKQARQLGLTMTSEDAAAAEVFTDTMDKLNKVVKMAVFHIGSALAGAFNDSVDHIVHLVKSISDWIKQNKGLVVTFAKIIGMLTLTGVSLAVLGMLISATGAAFGVLATIASAVSAAFGVVAAAISAIISPIGLAITAVVALGGYLLFTSQTGAKALAWLGDRFGVLAKTATQTFRGIGDALAAGDVVLAARILWLSLKLTWRQGVNALKKVWYNLQTWMTETFYTIVEAAQLAWHGLEVAWIETTSFFSRAWNKFVSFFAKSWERIKAGAKKAWNWIKSLFDDTLDLETENKLVDEERQKAIAKIEDDQQTKLAQLQAERQKKRDAAAAKNAAILAGIEDEAAAKLTEMDADHAAKIAANEAELARAKSKWKEAIKSARDKRNGLDDKSPELDATESAKDLKSALAGVSDVIGSQMASVSITGTFSAFAAGGLGSGNAMDRTAQATEETARNTKQILNISKFAGGRFS</sequence>
<dbReference type="EMBL" id="CP019791">
    <property type="protein sequence ID" value="AQT67953.1"/>
    <property type="molecule type" value="Genomic_DNA"/>
</dbReference>
<evidence type="ECO:0000313" key="3">
    <source>
        <dbReference type="EMBL" id="AQT67953.1"/>
    </source>
</evidence>
<protein>
    <submittedName>
        <fullName evidence="3">Phage tail tape measure protein, TP901 family, core region</fullName>
    </submittedName>
</protein>
<dbReference type="OrthoDB" id="292050at2"/>
<dbReference type="NCBIfam" id="TIGR01760">
    <property type="entry name" value="tape_meas_TP901"/>
    <property type="match status" value="1"/>
</dbReference>
<keyword evidence="4" id="KW-1185">Reference proteome</keyword>
<evidence type="ECO:0000256" key="1">
    <source>
        <dbReference type="SAM" id="Coils"/>
    </source>
</evidence>
<dbReference type="InterPro" id="IPR010090">
    <property type="entry name" value="Phage_tape_meas"/>
</dbReference>
<organism evidence="3 4">
    <name type="scientific">Anaerohalosphaera lusitana</name>
    <dbReference type="NCBI Taxonomy" id="1936003"/>
    <lineage>
        <taxon>Bacteria</taxon>
        <taxon>Pseudomonadati</taxon>
        <taxon>Planctomycetota</taxon>
        <taxon>Phycisphaerae</taxon>
        <taxon>Sedimentisphaerales</taxon>
        <taxon>Anaerohalosphaeraceae</taxon>
        <taxon>Anaerohalosphaera</taxon>
    </lineage>
</organism>
<keyword evidence="1" id="KW-0175">Coiled coil</keyword>
<dbReference type="STRING" id="1936003.STSP2_01105"/>
<name>A0A1U9NJ42_9BACT</name>
<evidence type="ECO:0000313" key="4">
    <source>
        <dbReference type="Proteomes" id="UP000189674"/>
    </source>
</evidence>
<dbReference type="AlphaFoldDB" id="A0A1U9NJ42"/>
<dbReference type="KEGG" id="alus:STSP2_01105"/>
<dbReference type="RefSeq" id="WP_146660555.1">
    <property type="nucleotide sequence ID" value="NZ_CP019791.1"/>
</dbReference>
<feature type="transmembrane region" description="Helical" evidence="2">
    <location>
        <begin position="265"/>
        <end position="290"/>
    </location>
</feature>
<accession>A0A1U9NJ42</accession>
<feature type="transmembrane region" description="Helical" evidence="2">
    <location>
        <begin position="296"/>
        <end position="318"/>
    </location>
</feature>
<keyword evidence="2" id="KW-0472">Membrane</keyword>
<keyword evidence="2" id="KW-0812">Transmembrane</keyword>
<evidence type="ECO:0000256" key="2">
    <source>
        <dbReference type="SAM" id="Phobius"/>
    </source>
</evidence>
<feature type="coiled-coil region" evidence="1">
    <location>
        <begin position="500"/>
        <end position="527"/>
    </location>
</feature>
<gene>
    <name evidence="3" type="ORF">STSP2_01105</name>
</gene>
<proteinExistence type="predicted"/>
<feature type="transmembrane region" description="Helical" evidence="2">
    <location>
        <begin position="325"/>
        <end position="341"/>
    </location>
</feature>
<reference evidence="4" key="1">
    <citation type="submission" date="2017-02" db="EMBL/GenBank/DDBJ databases">
        <title>Comparative genomics and description of representatives of a novel lineage of planctomycetes thriving in anoxic sediments.</title>
        <authorList>
            <person name="Spring S."/>
            <person name="Bunk B."/>
            <person name="Sproer C."/>
        </authorList>
    </citation>
    <scope>NUCLEOTIDE SEQUENCE [LARGE SCALE GENOMIC DNA]</scope>
    <source>
        <strain evidence="4">ST-NAGAB-D1</strain>
    </source>
</reference>
<keyword evidence="2" id="KW-1133">Transmembrane helix</keyword>
<dbReference type="Proteomes" id="UP000189674">
    <property type="component" value="Chromosome"/>
</dbReference>